<organism evidence="2 3">
    <name type="scientific">Heyndrickxia vini</name>
    <dbReference type="NCBI Taxonomy" id="1476025"/>
    <lineage>
        <taxon>Bacteria</taxon>
        <taxon>Bacillati</taxon>
        <taxon>Bacillota</taxon>
        <taxon>Bacilli</taxon>
        <taxon>Bacillales</taxon>
        <taxon>Bacillaceae</taxon>
        <taxon>Heyndrickxia</taxon>
    </lineage>
</organism>
<dbReference type="PIRSF" id="PIRSF012526">
    <property type="entry name" value="CYTH_UCP012526"/>
    <property type="match status" value="1"/>
</dbReference>
<evidence type="ECO:0000313" key="3">
    <source>
        <dbReference type="Proteomes" id="UP000595691"/>
    </source>
</evidence>
<dbReference type="InterPro" id="IPR023577">
    <property type="entry name" value="CYTH_domain"/>
</dbReference>
<dbReference type="SUPFAM" id="SSF55154">
    <property type="entry name" value="CYTH-like phosphatases"/>
    <property type="match status" value="1"/>
</dbReference>
<dbReference type="InterPro" id="IPR009195">
    <property type="entry name" value="Uncharacterised_YjbK"/>
</dbReference>
<dbReference type="PROSITE" id="PS51707">
    <property type="entry name" value="CYTH"/>
    <property type="match status" value="1"/>
</dbReference>
<dbReference type="InterPro" id="IPR033469">
    <property type="entry name" value="CYTH-like_dom_sf"/>
</dbReference>
<dbReference type="CDD" id="cd07762">
    <property type="entry name" value="CYTH-like_Pase_1"/>
    <property type="match status" value="1"/>
</dbReference>
<evidence type="ECO:0000313" key="2">
    <source>
        <dbReference type="EMBL" id="QQZ08205.1"/>
    </source>
</evidence>
<keyword evidence="3" id="KW-1185">Reference proteome</keyword>
<accession>A0ABX7DYM6</accession>
<dbReference type="Gene3D" id="2.40.320.10">
    <property type="entry name" value="Hypothetical Protein Pfu-838710-001"/>
    <property type="match status" value="1"/>
</dbReference>
<name>A0ABX7DYM6_9BACI</name>
<reference evidence="2 3" key="1">
    <citation type="submission" date="2020-11" db="EMBL/GenBank/DDBJ databases">
        <title>Taxonomic evaluation of the Bacillus sporothermodurans group of bacteria based on whole genome sequences.</title>
        <authorList>
            <person name="Fiedler G."/>
            <person name="Herbstmann A.-D."/>
            <person name="Doll E."/>
            <person name="Wenning M."/>
            <person name="Brinks E."/>
            <person name="Kabisch J."/>
            <person name="Breitenwieser F."/>
            <person name="Lappann M."/>
            <person name="Boehnlein C."/>
            <person name="Franz C."/>
        </authorList>
    </citation>
    <scope>NUCLEOTIDE SEQUENCE [LARGE SCALE GENOMIC DNA]</scope>
    <source>
        <strain evidence="2 3">JCM 19841</strain>
    </source>
</reference>
<protein>
    <submittedName>
        <fullName evidence="2">CYTH domain-containing protein</fullName>
    </submittedName>
</protein>
<feature type="domain" description="CYTH" evidence="1">
    <location>
        <begin position="4"/>
        <end position="192"/>
    </location>
</feature>
<dbReference type="Proteomes" id="UP000595691">
    <property type="component" value="Chromosome"/>
</dbReference>
<evidence type="ECO:0000259" key="1">
    <source>
        <dbReference type="PROSITE" id="PS51707"/>
    </source>
</evidence>
<dbReference type="SMART" id="SM01118">
    <property type="entry name" value="CYTH"/>
    <property type="match status" value="1"/>
</dbReference>
<proteinExistence type="predicted"/>
<dbReference type="EMBL" id="CP065425">
    <property type="protein sequence ID" value="QQZ08205.1"/>
    <property type="molecule type" value="Genomic_DNA"/>
</dbReference>
<gene>
    <name evidence="2" type="ORF">I5776_14125</name>
</gene>
<dbReference type="RefSeq" id="WP_202777025.1">
    <property type="nucleotide sequence ID" value="NZ_CP065425.1"/>
</dbReference>
<sequence>MASVIEIELKNLVTQEEFIRIKNEFSLTENLFIEQINHYFDSPTFQLKQLGCALRIRKKKNQYELTLKSPAEIGLLETNEKINEQLANQLITSGELPEGEVKNKLRQLSLPLDNINYFGSLTTNRAEINYKDGLLVFDISSYLNKRDFEIEYEVADRIIGERIFQELMNQLNIPIRETENKIVRFYNAKKQYLSGEKTNDNSESN</sequence>
<dbReference type="Pfam" id="PF01928">
    <property type="entry name" value="CYTH"/>
    <property type="match status" value="1"/>
</dbReference>